<accession>A0A4S4L2H9</accession>
<dbReference type="OrthoDB" id="2649at2759"/>
<keyword evidence="3" id="KW-0808">Transferase</keyword>
<dbReference type="GO" id="GO:0004674">
    <property type="term" value="F:protein serine/threonine kinase activity"/>
    <property type="evidence" value="ECO:0007669"/>
    <property type="project" value="UniProtKB-KW"/>
</dbReference>
<dbReference type="GO" id="GO:0000245">
    <property type="term" value="P:spliceosomal complex assembly"/>
    <property type="evidence" value="ECO:0007669"/>
    <property type="project" value="TreeGrafter"/>
</dbReference>
<comment type="catalytic activity">
    <reaction evidence="7">
        <text>L-threonyl-[protein] + ATP = O-phospho-L-threonyl-[protein] + ADP + H(+)</text>
        <dbReference type="Rhea" id="RHEA:46608"/>
        <dbReference type="Rhea" id="RHEA-COMP:11060"/>
        <dbReference type="Rhea" id="RHEA-COMP:11605"/>
        <dbReference type="ChEBI" id="CHEBI:15378"/>
        <dbReference type="ChEBI" id="CHEBI:30013"/>
        <dbReference type="ChEBI" id="CHEBI:30616"/>
        <dbReference type="ChEBI" id="CHEBI:61977"/>
        <dbReference type="ChEBI" id="CHEBI:456216"/>
        <dbReference type="EC" id="2.7.11.1"/>
    </reaction>
</comment>
<dbReference type="AlphaFoldDB" id="A0A4S4L2H9"/>
<sequence length="216" mass="24637">MSVDDFSRSAMESGSSESNMSGLQELVNLTERITVKIADLGNATWIEHHFTDDIQTRQYRCPEVILGAKWGPSADIWSIACMMFELITGGDYLFDPASGSRYSKDDDHIAQIIELVGEFPKSLAFSGKYSTEFFNRKGELRHIQKLRYWPLEAVLHDKYLLPKDQADMLSSFLSPVLRLYPDKRARASELVHHAWLDGIIVQGEIELIRQVLSQRL</sequence>
<comment type="catalytic activity">
    <reaction evidence="8">
        <text>L-seryl-[protein] + ATP = O-phospho-L-seryl-[protein] + ADP + H(+)</text>
        <dbReference type="Rhea" id="RHEA:17989"/>
        <dbReference type="Rhea" id="RHEA-COMP:9863"/>
        <dbReference type="Rhea" id="RHEA-COMP:11604"/>
        <dbReference type="ChEBI" id="CHEBI:15378"/>
        <dbReference type="ChEBI" id="CHEBI:29999"/>
        <dbReference type="ChEBI" id="CHEBI:30616"/>
        <dbReference type="ChEBI" id="CHEBI:83421"/>
        <dbReference type="ChEBI" id="CHEBI:456216"/>
        <dbReference type="EC" id="2.7.11.1"/>
    </reaction>
</comment>
<reference evidence="10 11" key="1">
    <citation type="submission" date="2019-02" db="EMBL/GenBank/DDBJ databases">
        <title>Genome sequencing of the rare red list fungi Phellinidium pouzarii.</title>
        <authorList>
            <person name="Buettner E."/>
            <person name="Kellner H."/>
        </authorList>
    </citation>
    <scope>NUCLEOTIDE SEQUENCE [LARGE SCALE GENOMIC DNA]</scope>
    <source>
        <strain evidence="10 11">DSM 108285</strain>
    </source>
</reference>
<dbReference type="Gene3D" id="1.10.510.10">
    <property type="entry name" value="Transferase(Phosphotransferase) domain 1"/>
    <property type="match status" value="1"/>
</dbReference>
<evidence type="ECO:0000259" key="9">
    <source>
        <dbReference type="PROSITE" id="PS50011"/>
    </source>
</evidence>
<dbReference type="GO" id="GO:0005737">
    <property type="term" value="C:cytoplasm"/>
    <property type="evidence" value="ECO:0007669"/>
    <property type="project" value="TreeGrafter"/>
</dbReference>
<evidence type="ECO:0000256" key="3">
    <source>
        <dbReference type="ARBA" id="ARBA00022679"/>
    </source>
</evidence>
<keyword evidence="4" id="KW-0547">Nucleotide-binding</keyword>
<evidence type="ECO:0000256" key="2">
    <source>
        <dbReference type="ARBA" id="ARBA00022527"/>
    </source>
</evidence>
<dbReference type="SMART" id="SM00220">
    <property type="entry name" value="S_TKc"/>
    <property type="match status" value="1"/>
</dbReference>
<keyword evidence="11" id="KW-1185">Reference proteome</keyword>
<keyword evidence="2" id="KW-0723">Serine/threonine-protein kinase</keyword>
<keyword evidence="6" id="KW-0067">ATP-binding</keyword>
<keyword evidence="5" id="KW-0418">Kinase</keyword>
<dbReference type="InterPro" id="IPR051334">
    <property type="entry name" value="SRPK"/>
</dbReference>
<name>A0A4S4L2H9_9AGAM</name>
<feature type="domain" description="Protein kinase" evidence="9">
    <location>
        <begin position="1"/>
        <end position="196"/>
    </location>
</feature>
<dbReference type="Proteomes" id="UP000308199">
    <property type="component" value="Unassembled WGS sequence"/>
</dbReference>
<evidence type="ECO:0000256" key="7">
    <source>
        <dbReference type="ARBA" id="ARBA00047899"/>
    </source>
</evidence>
<evidence type="ECO:0000256" key="5">
    <source>
        <dbReference type="ARBA" id="ARBA00022777"/>
    </source>
</evidence>
<dbReference type="PANTHER" id="PTHR47634:SF9">
    <property type="entry name" value="PROTEIN KINASE DOMAIN-CONTAINING PROTEIN-RELATED"/>
    <property type="match status" value="1"/>
</dbReference>
<dbReference type="SUPFAM" id="SSF56112">
    <property type="entry name" value="Protein kinase-like (PK-like)"/>
    <property type="match status" value="1"/>
</dbReference>
<comment type="caution">
    <text evidence="10">The sequence shown here is derived from an EMBL/GenBank/DDBJ whole genome shotgun (WGS) entry which is preliminary data.</text>
</comment>
<proteinExistence type="predicted"/>
<dbReference type="InterPro" id="IPR000719">
    <property type="entry name" value="Prot_kinase_dom"/>
</dbReference>
<evidence type="ECO:0000256" key="4">
    <source>
        <dbReference type="ARBA" id="ARBA00022741"/>
    </source>
</evidence>
<dbReference type="EC" id="2.7.11.1" evidence="1"/>
<dbReference type="EMBL" id="SGPK01000270">
    <property type="protein sequence ID" value="THH05317.1"/>
    <property type="molecule type" value="Genomic_DNA"/>
</dbReference>
<dbReference type="PROSITE" id="PS50011">
    <property type="entry name" value="PROTEIN_KINASE_DOM"/>
    <property type="match status" value="1"/>
</dbReference>
<evidence type="ECO:0000256" key="8">
    <source>
        <dbReference type="ARBA" id="ARBA00048679"/>
    </source>
</evidence>
<evidence type="ECO:0000256" key="6">
    <source>
        <dbReference type="ARBA" id="ARBA00022840"/>
    </source>
</evidence>
<gene>
    <name evidence="10" type="ORF">EW145_g4878</name>
</gene>
<organism evidence="10 11">
    <name type="scientific">Phellinidium pouzarii</name>
    <dbReference type="NCBI Taxonomy" id="167371"/>
    <lineage>
        <taxon>Eukaryota</taxon>
        <taxon>Fungi</taxon>
        <taxon>Dikarya</taxon>
        <taxon>Basidiomycota</taxon>
        <taxon>Agaricomycotina</taxon>
        <taxon>Agaricomycetes</taxon>
        <taxon>Hymenochaetales</taxon>
        <taxon>Hymenochaetaceae</taxon>
        <taxon>Phellinidium</taxon>
    </lineage>
</organism>
<dbReference type="FunFam" id="1.10.510.10:FF:000409">
    <property type="entry name" value="CMGC/SRPK protein kinase"/>
    <property type="match status" value="1"/>
</dbReference>
<evidence type="ECO:0000313" key="11">
    <source>
        <dbReference type="Proteomes" id="UP000308199"/>
    </source>
</evidence>
<protein>
    <recommendedName>
        <fullName evidence="1">non-specific serine/threonine protein kinase</fullName>
        <ecNumber evidence="1">2.7.11.1</ecNumber>
    </recommendedName>
</protein>
<dbReference type="InterPro" id="IPR011009">
    <property type="entry name" value="Kinase-like_dom_sf"/>
</dbReference>
<evidence type="ECO:0000256" key="1">
    <source>
        <dbReference type="ARBA" id="ARBA00012513"/>
    </source>
</evidence>
<dbReference type="GO" id="GO:0050684">
    <property type="term" value="P:regulation of mRNA processing"/>
    <property type="evidence" value="ECO:0007669"/>
    <property type="project" value="TreeGrafter"/>
</dbReference>
<dbReference type="Pfam" id="PF00069">
    <property type="entry name" value="Pkinase"/>
    <property type="match status" value="1"/>
</dbReference>
<dbReference type="GO" id="GO:0005524">
    <property type="term" value="F:ATP binding"/>
    <property type="evidence" value="ECO:0007669"/>
    <property type="project" value="UniProtKB-KW"/>
</dbReference>
<dbReference type="PANTHER" id="PTHR47634">
    <property type="entry name" value="PROTEIN KINASE DOMAIN-CONTAINING PROTEIN-RELATED"/>
    <property type="match status" value="1"/>
</dbReference>
<dbReference type="GO" id="GO:0005634">
    <property type="term" value="C:nucleus"/>
    <property type="evidence" value="ECO:0007669"/>
    <property type="project" value="TreeGrafter"/>
</dbReference>
<evidence type="ECO:0000313" key="10">
    <source>
        <dbReference type="EMBL" id="THH05317.1"/>
    </source>
</evidence>